<dbReference type="GO" id="GO:0009507">
    <property type="term" value="C:chloroplast"/>
    <property type="evidence" value="ECO:0007669"/>
    <property type="project" value="TreeGrafter"/>
</dbReference>
<dbReference type="PANTHER" id="PTHR34685:SF2">
    <property type="entry name" value="RED CHLOROPHYLL CATABOLITE REDUCTASE, CHLOROPLASTIC"/>
    <property type="match status" value="1"/>
</dbReference>
<dbReference type="InterPro" id="IPR009439">
    <property type="entry name" value="RCC_reductase"/>
</dbReference>
<protein>
    <recommendedName>
        <fullName evidence="3">Red chlorophyll catabolite reductase</fullName>
    </recommendedName>
</protein>
<sequence length="333" mass="36628">MQVAICQSSCLCSLSSASLPRAHRKSFSAWKQLFSQNRFARHSRSNRPFSFPPVSLAAASLRAADPAMEGEEWVSFPFLSSPGKNLMEDIAASMATELGSCLNPTRTPADVRHFRNSQGNGEGSVTLRSGKAGSVIDFVLGSWLHCTLPFGALNIATLIGMSSLETDAPHLLFEFIQTGPNSLVVVLDLLPRKDLVIDTEYLKRFYEDATLESIKQELQKTPGAQRYEPPTLYIRCLTSPTCIMYKFEGTAEHSLDQIVQGAVSSAAKNVVKVWLESVLKLGKKMPGGDTQLLLGRDRMIKTKGVEVDLSSNMPRLFGQEIADRVVQAFRRGE</sequence>
<dbReference type="EMBL" id="JABFUD020000021">
    <property type="protein sequence ID" value="KAI5063227.1"/>
    <property type="molecule type" value="Genomic_DNA"/>
</dbReference>
<evidence type="ECO:0000313" key="1">
    <source>
        <dbReference type="EMBL" id="KAI5063227.1"/>
    </source>
</evidence>
<organism evidence="1 2">
    <name type="scientific">Adiantum capillus-veneris</name>
    <name type="common">Maidenhair fern</name>
    <dbReference type="NCBI Taxonomy" id="13818"/>
    <lineage>
        <taxon>Eukaryota</taxon>
        <taxon>Viridiplantae</taxon>
        <taxon>Streptophyta</taxon>
        <taxon>Embryophyta</taxon>
        <taxon>Tracheophyta</taxon>
        <taxon>Polypodiopsida</taxon>
        <taxon>Polypodiidae</taxon>
        <taxon>Polypodiales</taxon>
        <taxon>Pteridineae</taxon>
        <taxon>Pteridaceae</taxon>
        <taxon>Vittarioideae</taxon>
        <taxon>Adiantum</taxon>
    </lineage>
</organism>
<dbReference type="OrthoDB" id="26525at2759"/>
<evidence type="ECO:0000313" key="2">
    <source>
        <dbReference type="Proteomes" id="UP000886520"/>
    </source>
</evidence>
<reference evidence="1" key="1">
    <citation type="submission" date="2021-01" db="EMBL/GenBank/DDBJ databases">
        <title>Adiantum capillus-veneris genome.</title>
        <authorList>
            <person name="Fang Y."/>
            <person name="Liao Q."/>
        </authorList>
    </citation>
    <scope>NUCLEOTIDE SEQUENCE</scope>
    <source>
        <strain evidence="1">H3</strain>
        <tissue evidence="1">Leaf</tissue>
    </source>
</reference>
<name>A0A9D4U8G1_ADICA</name>
<gene>
    <name evidence="1" type="ORF">GOP47_0021774</name>
</gene>
<dbReference type="GO" id="GO:0051743">
    <property type="term" value="F:red chlorophyll catabolite reductase activity"/>
    <property type="evidence" value="ECO:0007669"/>
    <property type="project" value="InterPro"/>
</dbReference>
<evidence type="ECO:0008006" key="3">
    <source>
        <dbReference type="Google" id="ProtNLM"/>
    </source>
</evidence>
<comment type="caution">
    <text evidence="1">The sequence shown here is derived from an EMBL/GenBank/DDBJ whole genome shotgun (WGS) entry which is preliminary data.</text>
</comment>
<dbReference type="GO" id="GO:0015996">
    <property type="term" value="P:chlorophyll catabolic process"/>
    <property type="evidence" value="ECO:0007669"/>
    <property type="project" value="TreeGrafter"/>
</dbReference>
<dbReference type="Gene3D" id="3.40.1500.20">
    <property type="match status" value="1"/>
</dbReference>
<keyword evidence="2" id="KW-1185">Reference proteome</keyword>
<dbReference type="PANTHER" id="PTHR34685">
    <property type="entry name" value="RED CHLOROPHYLL CATABOLITE REDUCTASE, CHLOROPLASTIC"/>
    <property type="match status" value="1"/>
</dbReference>
<dbReference type="Pfam" id="PF06405">
    <property type="entry name" value="RCC_reductase"/>
    <property type="match status" value="1"/>
</dbReference>
<accession>A0A9D4U8G1</accession>
<dbReference type="AlphaFoldDB" id="A0A9D4U8G1"/>
<dbReference type="Proteomes" id="UP000886520">
    <property type="component" value="Chromosome 21"/>
</dbReference>
<proteinExistence type="predicted"/>